<keyword evidence="3" id="KW-0028">Amino-acid biosynthesis</keyword>
<dbReference type="GO" id="GO:0003855">
    <property type="term" value="F:3-dehydroquinate dehydratase activity"/>
    <property type="evidence" value="ECO:0007669"/>
    <property type="project" value="UniProtKB-EC"/>
</dbReference>
<dbReference type="InterPro" id="IPR013785">
    <property type="entry name" value="Aldolase_TIM"/>
</dbReference>
<dbReference type="CDD" id="cd00502">
    <property type="entry name" value="DHQase_I"/>
    <property type="match status" value="1"/>
</dbReference>
<reference evidence="6 7" key="1">
    <citation type="journal article" date="2015" name="Genome Announc.">
        <title>Expanding the biotechnology potential of lactobacilli through comparative genomics of 213 strains and associated genera.</title>
        <authorList>
            <person name="Sun Z."/>
            <person name="Harris H.M."/>
            <person name="McCann A."/>
            <person name="Guo C."/>
            <person name="Argimon S."/>
            <person name="Zhang W."/>
            <person name="Yang X."/>
            <person name="Jeffery I.B."/>
            <person name="Cooney J.C."/>
            <person name="Kagawa T.F."/>
            <person name="Liu W."/>
            <person name="Song Y."/>
            <person name="Salvetti E."/>
            <person name="Wrobel A."/>
            <person name="Rasinkangas P."/>
            <person name="Parkhill J."/>
            <person name="Rea M.C."/>
            <person name="O'Sullivan O."/>
            <person name="Ritari J."/>
            <person name="Douillard F.P."/>
            <person name="Paul Ross R."/>
            <person name="Yang R."/>
            <person name="Briner A.E."/>
            <person name="Felis G.E."/>
            <person name="de Vos W.M."/>
            <person name="Barrangou R."/>
            <person name="Klaenhammer T.R."/>
            <person name="Caufield P.W."/>
            <person name="Cui Y."/>
            <person name="Zhang H."/>
            <person name="O'Toole P.W."/>
        </authorList>
    </citation>
    <scope>NUCLEOTIDE SEQUENCE [LARGE SCALE GENOMIC DNA]</scope>
    <source>
        <strain evidence="6 7">DSM 20190</strain>
    </source>
</reference>
<dbReference type="InterPro" id="IPR001381">
    <property type="entry name" value="DHquinase_I"/>
</dbReference>
<evidence type="ECO:0000256" key="2">
    <source>
        <dbReference type="ARBA" id="ARBA00012060"/>
    </source>
</evidence>
<dbReference type="Gene3D" id="3.20.20.70">
    <property type="entry name" value="Aldolase class I"/>
    <property type="match status" value="1"/>
</dbReference>
<dbReference type="Proteomes" id="UP000051296">
    <property type="component" value="Unassembled WGS sequence"/>
</dbReference>
<evidence type="ECO:0000256" key="1">
    <source>
        <dbReference type="ARBA" id="ARBA00001864"/>
    </source>
</evidence>
<proteinExistence type="predicted"/>
<evidence type="ECO:0000313" key="7">
    <source>
        <dbReference type="Proteomes" id="UP000051296"/>
    </source>
</evidence>
<dbReference type="EC" id="4.2.1.10" evidence="2"/>
<protein>
    <recommendedName>
        <fullName evidence="2">3-dehydroquinate dehydratase</fullName>
        <ecNumber evidence="2">4.2.1.10</ecNumber>
    </recommendedName>
</protein>
<dbReference type="eggNOG" id="COG0710">
    <property type="taxonomic scope" value="Bacteria"/>
</dbReference>
<sequence length="258" mass="28518">MAVNMHYFKPVLTDPVALAVSIMPTSRHAFPQWIALVESAQPAVVEWRLDYFLEDLDPLAPSFPMTWQYIGHEAMTYLAGWPILLTYRTQAQGGRGSYNQKQYLALMKVLCRYPGGATWLDLEATLPVSYGDALLSLAHQAGLTTMLSWHSFGPASGVKAWLDQLRVLGATKADYLKLAVLVDNHAQTQELLLATQRAKEELRRPLVTMAMGPAGQVSRLNGYRYGSDLTFAALNPQTTGSAPGQLTVSAMRAYWQGQ</sequence>
<dbReference type="FunCoup" id="A0A0R2FYE7">
    <property type="interactions" value="36"/>
</dbReference>
<evidence type="ECO:0000256" key="3">
    <source>
        <dbReference type="ARBA" id="ARBA00023141"/>
    </source>
</evidence>
<dbReference type="InParanoid" id="A0A0R2FYE7"/>
<accession>A0A0R2FYE7</accession>
<dbReference type="PATRIC" id="fig|1123500.6.peg.289"/>
<dbReference type="OrthoDB" id="9813659at2"/>
<dbReference type="EMBL" id="JQAX01000001">
    <property type="protein sequence ID" value="KRN33487.1"/>
    <property type="molecule type" value="Genomic_DNA"/>
</dbReference>
<organism evidence="6 7">
    <name type="scientific">Weissella halotolerans DSM 20190</name>
    <dbReference type="NCBI Taxonomy" id="1123500"/>
    <lineage>
        <taxon>Bacteria</taxon>
        <taxon>Bacillati</taxon>
        <taxon>Bacillota</taxon>
        <taxon>Bacilli</taxon>
        <taxon>Lactobacillales</taxon>
        <taxon>Lactobacillaceae</taxon>
        <taxon>Weissella</taxon>
    </lineage>
</organism>
<keyword evidence="4" id="KW-0456">Lyase</keyword>
<dbReference type="InterPro" id="IPR050146">
    <property type="entry name" value="Type-I_3-dehydroquinase"/>
</dbReference>
<gene>
    <name evidence="6" type="ORF">IV68_GL000290</name>
</gene>
<dbReference type="GO" id="GO:0046279">
    <property type="term" value="P:3,4-dihydroxybenzoate biosynthetic process"/>
    <property type="evidence" value="ECO:0007669"/>
    <property type="project" value="TreeGrafter"/>
</dbReference>
<dbReference type="GO" id="GO:0009073">
    <property type="term" value="P:aromatic amino acid family biosynthetic process"/>
    <property type="evidence" value="ECO:0007669"/>
    <property type="project" value="UniProtKB-KW"/>
</dbReference>
<keyword evidence="7" id="KW-1185">Reference proteome</keyword>
<dbReference type="PANTHER" id="PTHR43699">
    <property type="entry name" value="3-DEHYDROQUINATE DEHYDRATASE"/>
    <property type="match status" value="1"/>
</dbReference>
<evidence type="ECO:0000313" key="6">
    <source>
        <dbReference type="EMBL" id="KRN33487.1"/>
    </source>
</evidence>
<keyword evidence="3" id="KW-0057">Aromatic amino acid biosynthesis</keyword>
<evidence type="ECO:0000256" key="4">
    <source>
        <dbReference type="ARBA" id="ARBA00023239"/>
    </source>
</evidence>
<dbReference type="SUPFAM" id="SSF51569">
    <property type="entry name" value="Aldolase"/>
    <property type="match status" value="1"/>
</dbReference>
<comment type="catalytic activity">
    <reaction evidence="1">
        <text>3-dehydroquinate = 3-dehydroshikimate + H2O</text>
        <dbReference type="Rhea" id="RHEA:21096"/>
        <dbReference type="ChEBI" id="CHEBI:15377"/>
        <dbReference type="ChEBI" id="CHEBI:16630"/>
        <dbReference type="ChEBI" id="CHEBI:32364"/>
        <dbReference type="EC" id="4.2.1.10"/>
    </reaction>
</comment>
<dbReference type="STRING" id="1123500.GCA_000420365_00213"/>
<dbReference type="RefSeq" id="WP_022791018.1">
    <property type="nucleotide sequence ID" value="NZ_ATUU01000001.1"/>
</dbReference>
<name>A0A0R2FYE7_9LACO</name>
<keyword evidence="5" id="KW-0704">Schiff base</keyword>
<evidence type="ECO:0000256" key="5">
    <source>
        <dbReference type="ARBA" id="ARBA00023270"/>
    </source>
</evidence>
<dbReference type="PANTHER" id="PTHR43699:SF1">
    <property type="entry name" value="3-DEHYDROQUINATE DEHYDRATASE"/>
    <property type="match status" value="1"/>
</dbReference>
<comment type="caution">
    <text evidence="6">The sequence shown here is derived from an EMBL/GenBank/DDBJ whole genome shotgun (WGS) entry which is preliminary data.</text>
</comment>
<dbReference type="AlphaFoldDB" id="A0A0R2FYE7"/>
<dbReference type="Pfam" id="PF01487">
    <property type="entry name" value="DHquinase_I"/>
    <property type="match status" value="1"/>
</dbReference>